<comment type="caution">
    <text evidence="3">The sequence shown here is derived from an EMBL/GenBank/DDBJ whole genome shotgun (WGS) entry which is preliminary data.</text>
</comment>
<dbReference type="PANTHER" id="PTHR24176:SF14">
    <property type="entry name" value="ANKYRIN REPEAT DOMAIN-CONTAINING PROTEIN 31"/>
    <property type="match status" value="1"/>
</dbReference>
<dbReference type="InterPro" id="IPR042334">
    <property type="entry name" value="ANKRD31"/>
</dbReference>
<accession>A0A7K7CQY8</accession>
<proteinExistence type="predicted"/>
<dbReference type="PANTHER" id="PTHR24176">
    <property type="entry name" value="ANKYRIN REPEAT DOMAIN-CONTAINING PROTEIN 31-RELATED"/>
    <property type="match status" value="1"/>
</dbReference>
<feature type="region of interest" description="Disordered" evidence="1">
    <location>
        <begin position="325"/>
        <end position="352"/>
    </location>
</feature>
<dbReference type="Pfam" id="PF18755">
    <property type="entry name" value="RAMA"/>
    <property type="match status" value="1"/>
</dbReference>
<sequence length="462" mass="51595">TDVYIQRLSRIQDTLNEILANQKTERDTLAKKYRASVESFKKGALRKQLVNLASSQKSLLAVAQNQEKLVQKLKNYRKTKKMFNSSSEKQISNLVALHGSDTSQSLTANEIMCPDTVTFSMGLGAGQPNGNRVEAHVSLENRFSAEECIQHPHICLDETGANKGAITSKEASDHALASGNRVREYAFDNMSKLTNAAEVMTLPSEPTISTAKTKCSQPKDIDCVTTVGQRNRSLNRPSMTNTLNTVEPQSTVVSNNVYQTTSHCKHVLSHEDLHRCANKKEAFQQQQQPQQEILVASTKSFSNTLQQMVFQSSENSFNANRMLTNISSNTDSPANISEKSSQSYGNQEREENQVRYGLRSKKKNQLIDLLELGRIKPGENVLEFKLQEFSHKATLLKNGKIRTSKGQILQNPVQWVKDLLGSDISVTWKYAWNKVTYLGTELSKFSVGETSVSSDLELPTQK</sequence>
<feature type="non-terminal residue" evidence="3">
    <location>
        <position position="462"/>
    </location>
</feature>
<dbReference type="InterPro" id="IPR040843">
    <property type="entry name" value="RAMA"/>
</dbReference>
<gene>
    <name evidence="3" type="primary">Ankrd31</name>
    <name evidence="3" type="ORF">PHEMEL_R12651</name>
</gene>
<dbReference type="EMBL" id="VZSJ01000279">
    <property type="protein sequence ID" value="NWY23301.1"/>
    <property type="molecule type" value="Genomic_DNA"/>
</dbReference>
<dbReference type="AlphaFoldDB" id="A0A7K7CQY8"/>
<evidence type="ECO:0000259" key="2">
    <source>
        <dbReference type="Pfam" id="PF18755"/>
    </source>
</evidence>
<organism evidence="3 4">
    <name type="scientific">Pheucticus melanocephalus</name>
    <name type="common">Black-headed grosbeak</name>
    <name type="synonym">Guiraca melanocephala</name>
    <dbReference type="NCBI Taxonomy" id="371919"/>
    <lineage>
        <taxon>Eukaryota</taxon>
        <taxon>Metazoa</taxon>
        <taxon>Chordata</taxon>
        <taxon>Craniata</taxon>
        <taxon>Vertebrata</taxon>
        <taxon>Euteleostomi</taxon>
        <taxon>Archelosauria</taxon>
        <taxon>Archosauria</taxon>
        <taxon>Dinosauria</taxon>
        <taxon>Saurischia</taxon>
        <taxon>Theropoda</taxon>
        <taxon>Coelurosauria</taxon>
        <taxon>Aves</taxon>
        <taxon>Neognathae</taxon>
        <taxon>Neoaves</taxon>
        <taxon>Telluraves</taxon>
        <taxon>Australaves</taxon>
        <taxon>Passeriformes</taxon>
        <taxon>Cardinalidae</taxon>
        <taxon>Pheucticus</taxon>
    </lineage>
</organism>
<feature type="compositionally biased region" description="Polar residues" evidence="1">
    <location>
        <begin position="325"/>
        <end position="346"/>
    </location>
</feature>
<dbReference type="Proteomes" id="UP000578259">
    <property type="component" value="Unassembled WGS sequence"/>
</dbReference>
<feature type="non-terminal residue" evidence="3">
    <location>
        <position position="1"/>
    </location>
</feature>
<keyword evidence="4" id="KW-1185">Reference proteome</keyword>
<evidence type="ECO:0000256" key="1">
    <source>
        <dbReference type="SAM" id="MobiDB-lite"/>
    </source>
</evidence>
<feature type="domain" description="RAMA" evidence="2">
    <location>
        <begin position="348"/>
        <end position="443"/>
    </location>
</feature>
<protein>
    <submittedName>
        <fullName evidence="3">ANR31 protein</fullName>
    </submittedName>
</protein>
<evidence type="ECO:0000313" key="3">
    <source>
        <dbReference type="EMBL" id="NWY23301.1"/>
    </source>
</evidence>
<reference evidence="3 4" key="1">
    <citation type="submission" date="2019-09" db="EMBL/GenBank/DDBJ databases">
        <title>Bird 10,000 Genomes (B10K) Project - Family phase.</title>
        <authorList>
            <person name="Zhang G."/>
        </authorList>
    </citation>
    <scope>NUCLEOTIDE SEQUENCE [LARGE SCALE GENOMIC DNA]</scope>
    <source>
        <strain evidence="3">OUT-0018</strain>
        <tissue evidence="3">Muscle</tissue>
    </source>
</reference>
<evidence type="ECO:0000313" key="4">
    <source>
        <dbReference type="Proteomes" id="UP000578259"/>
    </source>
</evidence>
<name>A0A7K7CQY8_PHEME</name>